<reference evidence="2" key="2">
    <citation type="submission" date="2015-02" db="UniProtKB">
        <authorList>
            <consortium name="EnsemblMetazoa"/>
        </authorList>
    </citation>
    <scope>IDENTIFICATION</scope>
</reference>
<dbReference type="HOGENOM" id="CLU_746652_0_0_1"/>
<dbReference type="AlphaFoldDB" id="T1JET6"/>
<keyword evidence="3" id="KW-1185">Reference proteome</keyword>
<dbReference type="PANTHER" id="PTHR21523:SF14">
    <property type="entry name" value="EXPORTED REPETITIVE PROTEIN"/>
    <property type="match status" value="1"/>
</dbReference>
<dbReference type="PANTHER" id="PTHR21523">
    <property type="match status" value="1"/>
</dbReference>
<dbReference type="STRING" id="126957.T1JET6"/>
<organism evidence="2 3">
    <name type="scientific">Strigamia maritima</name>
    <name type="common">European centipede</name>
    <name type="synonym">Geophilus maritimus</name>
    <dbReference type="NCBI Taxonomy" id="126957"/>
    <lineage>
        <taxon>Eukaryota</taxon>
        <taxon>Metazoa</taxon>
        <taxon>Ecdysozoa</taxon>
        <taxon>Arthropoda</taxon>
        <taxon>Myriapoda</taxon>
        <taxon>Chilopoda</taxon>
        <taxon>Pleurostigmophora</taxon>
        <taxon>Geophilomorpha</taxon>
        <taxon>Linotaeniidae</taxon>
        <taxon>Strigamia</taxon>
    </lineage>
</organism>
<dbReference type="Proteomes" id="UP000014500">
    <property type="component" value="Unassembled WGS sequence"/>
</dbReference>
<dbReference type="EMBL" id="JH432130">
    <property type="status" value="NOT_ANNOTATED_CDS"/>
    <property type="molecule type" value="Genomic_DNA"/>
</dbReference>
<reference evidence="3" key="1">
    <citation type="submission" date="2011-05" db="EMBL/GenBank/DDBJ databases">
        <authorList>
            <person name="Richards S.R."/>
            <person name="Qu J."/>
            <person name="Jiang H."/>
            <person name="Jhangiani S.N."/>
            <person name="Agravi P."/>
            <person name="Goodspeed R."/>
            <person name="Gross S."/>
            <person name="Mandapat C."/>
            <person name="Jackson L."/>
            <person name="Mathew T."/>
            <person name="Pu L."/>
            <person name="Thornton R."/>
            <person name="Saada N."/>
            <person name="Wilczek-Boney K.B."/>
            <person name="Lee S."/>
            <person name="Kovar C."/>
            <person name="Wu Y."/>
            <person name="Scherer S.E."/>
            <person name="Worley K.C."/>
            <person name="Muzny D.M."/>
            <person name="Gibbs R."/>
        </authorList>
    </citation>
    <scope>NUCLEOTIDE SEQUENCE</scope>
    <source>
        <strain evidence="3">Brora</strain>
    </source>
</reference>
<evidence type="ECO:0000313" key="3">
    <source>
        <dbReference type="Proteomes" id="UP000014500"/>
    </source>
</evidence>
<feature type="region of interest" description="Disordered" evidence="1">
    <location>
        <begin position="1"/>
        <end position="110"/>
    </location>
</feature>
<feature type="compositionally biased region" description="Polar residues" evidence="1">
    <location>
        <begin position="1"/>
        <end position="27"/>
    </location>
</feature>
<accession>T1JET6</accession>
<dbReference type="eggNOG" id="KOG3627">
    <property type="taxonomic scope" value="Eukaryota"/>
</dbReference>
<name>T1JET6_STRMM</name>
<evidence type="ECO:0008006" key="4">
    <source>
        <dbReference type="Google" id="ProtNLM"/>
    </source>
</evidence>
<proteinExistence type="predicted"/>
<dbReference type="EnsemblMetazoa" id="SMAR012339-RA">
    <property type="protein sequence ID" value="SMAR012339-PA"/>
    <property type="gene ID" value="SMAR012339"/>
</dbReference>
<evidence type="ECO:0000313" key="2">
    <source>
        <dbReference type="EnsemblMetazoa" id="SMAR012339-PA"/>
    </source>
</evidence>
<evidence type="ECO:0000256" key="1">
    <source>
        <dbReference type="SAM" id="MobiDB-lite"/>
    </source>
</evidence>
<protein>
    <recommendedName>
        <fullName evidence="4">DUF4219 domain-containing protein</fullName>
    </recommendedName>
</protein>
<sequence length="371" mass="40474">MEQVTTSQCALDQASDVENYSGLQSGRLSPGRLSPGRLSPGRLSPGRLSPGRLSPGRLSPGRLSPGRLSPGRLSPGRLSPGRLSPGRLSPGRLSPGRLSPGRLSPGRLSPGRLSSGRLFCNKGPCPETTICPGPFPFLPRFSQDGACEVLLPISKLFYMFGLVNLSAAAESLYAAEEVRRATSPVPRRSARIEVRVRQPEAARPTCGWNSARIPYIVPQQSTIRCTFGFHLIAIAKMSEKGITKSAASGIPKLVRTNYVQWCVDVQLLLEEKGIWSFAVGKQEEPPATASAQEKQKFAKDKAKSRAIILQSLVPRLQPAAMNTYIFLSSFTIQALLPLRVSQKSLIKEKNWINRLFCDTLRGSNVKEDRDM</sequence>